<evidence type="ECO:0000256" key="8">
    <source>
        <dbReference type="PIRSR" id="PIRSR604808-3"/>
    </source>
</evidence>
<feature type="binding site" evidence="7">
    <location>
        <position position="245"/>
    </location>
    <ligand>
        <name>Mg(2+)</name>
        <dbReference type="ChEBI" id="CHEBI:18420"/>
        <label>1</label>
    </ligand>
</feature>
<proteinExistence type="inferred from homology"/>
<keyword evidence="11" id="KW-1185">Reference proteome</keyword>
<reference evidence="11" key="2">
    <citation type="submission" date="2013-07" db="EMBL/GenBank/DDBJ databases">
        <authorList>
            <person name="Morais-Silva F.O."/>
            <person name="Rezende A.M."/>
            <person name="Pimentel C."/>
            <person name="Resende D.M."/>
            <person name="Santos C.I."/>
            <person name="Clemente C."/>
            <person name="de Oliveira L.M."/>
            <person name="da Silva S.M."/>
            <person name="Costa D.A."/>
            <person name="Varela-Raposo A."/>
            <person name="Horacio E.C.A."/>
            <person name="Matos M."/>
            <person name="Flores O."/>
            <person name="Ruiz J.C."/>
            <person name="Rodrigues-Pousada C."/>
        </authorList>
    </citation>
    <scope>NUCLEOTIDE SEQUENCE [LARGE SCALE GENOMIC DNA]</scope>
    <source>
        <strain evidence="11">ATCC 19364 / DSM 1382 / NCIMB 9332 / VKM B-1759</strain>
    </source>
</reference>
<feature type="binding site" evidence="7">
    <location>
        <position position="7"/>
    </location>
    <ligand>
        <name>Mg(2+)</name>
        <dbReference type="ChEBI" id="CHEBI:18420"/>
        <label>1</label>
    </ligand>
</feature>
<feature type="binding site" evidence="7">
    <location>
        <position position="148"/>
    </location>
    <ligand>
        <name>Mg(2+)</name>
        <dbReference type="ChEBI" id="CHEBI:18420"/>
        <label>1</label>
    </ligand>
</feature>
<evidence type="ECO:0000259" key="9">
    <source>
        <dbReference type="Pfam" id="PF03372"/>
    </source>
</evidence>
<dbReference type="GO" id="GO:0046872">
    <property type="term" value="F:metal ion binding"/>
    <property type="evidence" value="ECO:0007669"/>
    <property type="project" value="UniProtKB-KW"/>
</dbReference>
<dbReference type="OrthoDB" id="9803914at2"/>
<dbReference type="NCBIfam" id="TIGR00195">
    <property type="entry name" value="exoDNase_III"/>
    <property type="match status" value="1"/>
</dbReference>
<feature type="binding site" evidence="7">
    <location>
        <position position="35"/>
    </location>
    <ligand>
        <name>Mg(2+)</name>
        <dbReference type="ChEBI" id="CHEBI:18420"/>
        <label>1</label>
    </ligand>
</feature>
<dbReference type="GO" id="GO:0003906">
    <property type="term" value="F:DNA-(apurinic or apyrimidinic site) endonuclease activity"/>
    <property type="evidence" value="ECO:0007669"/>
    <property type="project" value="TreeGrafter"/>
</dbReference>
<evidence type="ECO:0000256" key="4">
    <source>
        <dbReference type="ARBA" id="ARBA00022801"/>
    </source>
</evidence>
<keyword evidence="5 7" id="KW-0460">Magnesium</keyword>
<feature type="site" description="Important for catalytic activity" evidence="8">
    <location>
        <position position="220"/>
    </location>
</feature>
<dbReference type="NCBIfam" id="TIGR00633">
    <property type="entry name" value="xth"/>
    <property type="match status" value="1"/>
</dbReference>
<evidence type="ECO:0000256" key="2">
    <source>
        <dbReference type="ARBA" id="ARBA00007092"/>
    </source>
</evidence>
<comment type="cofactor">
    <cofactor evidence="1">
        <name>Mn(2+)</name>
        <dbReference type="ChEBI" id="CHEBI:29035"/>
    </cofactor>
</comment>
<dbReference type="InterPro" id="IPR020848">
    <property type="entry name" value="AP_endonuclease_F1_CS"/>
</dbReference>
<dbReference type="Gene3D" id="3.60.10.10">
    <property type="entry name" value="Endonuclease/exonuclease/phosphatase"/>
    <property type="match status" value="1"/>
</dbReference>
<dbReference type="GO" id="GO:0006284">
    <property type="term" value="P:base-excision repair"/>
    <property type="evidence" value="ECO:0007669"/>
    <property type="project" value="TreeGrafter"/>
</dbReference>
<name>T2GAA0_MEGG1</name>
<dbReference type="PATRIC" id="fig|1121448.10.peg.1222"/>
<organism evidence="10 11">
    <name type="scientific">Megalodesulfovibrio gigas (strain ATCC 19364 / DSM 1382 / NCIMB 9332 / VKM B-1759)</name>
    <name type="common">Desulfovibrio gigas</name>
    <dbReference type="NCBI Taxonomy" id="1121448"/>
    <lineage>
        <taxon>Bacteria</taxon>
        <taxon>Pseudomonadati</taxon>
        <taxon>Thermodesulfobacteriota</taxon>
        <taxon>Desulfovibrionia</taxon>
        <taxon>Desulfovibrionales</taxon>
        <taxon>Desulfovibrionaceae</taxon>
        <taxon>Megalodesulfovibrio</taxon>
    </lineage>
</organism>
<comment type="similarity">
    <text evidence="2">Belongs to the DNA repair enzymes AP/ExoA family.</text>
</comment>
<keyword evidence="3 7" id="KW-0479">Metal-binding</keyword>
<dbReference type="InterPro" id="IPR005135">
    <property type="entry name" value="Endo/exonuclease/phosphatase"/>
</dbReference>
<gene>
    <name evidence="10" type="ORF">DGI_1229</name>
</gene>
<evidence type="ECO:0000256" key="1">
    <source>
        <dbReference type="ARBA" id="ARBA00001936"/>
    </source>
</evidence>
<feature type="site" description="Interaction with DNA substrate" evidence="8">
    <location>
        <position position="246"/>
    </location>
</feature>
<evidence type="ECO:0000256" key="7">
    <source>
        <dbReference type="PIRSR" id="PIRSR604808-2"/>
    </source>
</evidence>
<evidence type="ECO:0000256" key="3">
    <source>
        <dbReference type="ARBA" id="ARBA00022723"/>
    </source>
</evidence>
<feature type="binding site" evidence="7">
    <location>
        <position position="150"/>
    </location>
    <ligand>
        <name>Mg(2+)</name>
        <dbReference type="ChEBI" id="CHEBI:18420"/>
        <label>1</label>
    </ligand>
</feature>
<feature type="domain" description="Endonuclease/exonuclease/phosphatase" evidence="9">
    <location>
        <begin position="6"/>
        <end position="246"/>
    </location>
</feature>
<dbReference type="PROSITE" id="PS00726">
    <property type="entry name" value="AP_NUCLEASE_F1_1"/>
    <property type="match status" value="1"/>
</dbReference>
<protein>
    <submittedName>
        <fullName evidence="10">Putative exodeoxyribonuclease III</fullName>
    </submittedName>
</protein>
<keyword evidence="4" id="KW-0378">Hydrolase</keyword>
<dbReference type="GO" id="GO:0003677">
    <property type="term" value="F:DNA binding"/>
    <property type="evidence" value="ECO:0007669"/>
    <property type="project" value="InterPro"/>
</dbReference>
<dbReference type="PROSITE" id="PS51435">
    <property type="entry name" value="AP_NUCLEASE_F1_4"/>
    <property type="match status" value="1"/>
</dbReference>
<keyword evidence="7" id="KW-0464">Manganese</keyword>
<dbReference type="Pfam" id="PF03372">
    <property type="entry name" value="Exo_endo_phos"/>
    <property type="match status" value="1"/>
</dbReference>
<evidence type="ECO:0000313" key="10">
    <source>
        <dbReference type="EMBL" id="AGW13084.1"/>
    </source>
</evidence>
<dbReference type="GO" id="GO:0008311">
    <property type="term" value="F:double-stranded DNA 3'-5' DNA exonuclease activity"/>
    <property type="evidence" value="ECO:0007669"/>
    <property type="project" value="TreeGrafter"/>
</dbReference>
<dbReference type="eggNOG" id="COG0708">
    <property type="taxonomic scope" value="Bacteria"/>
</dbReference>
<dbReference type="HOGENOM" id="CLU_027539_1_3_7"/>
<dbReference type="InterPro" id="IPR020847">
    <property type="entry name" value="AP_endonuclease_F1_BS"/>
</dbReference>
<dbReference type="FunFam" id="3.60.10.10:FF:000026">
    <property type="entry name" value="Exodeoxyribonuclease III"/>
    <property type="match status" value="1"/>
</dbReference>
<dbReference type="GO" id="GO:0008081">
    <property type="term" value="F:phosphoric diester hydrolase activity"/>
    <property type="evidence" value="ECO:0007669"/>
    <property type="project" value="TreeGrafter"/>
</dbReference>
<feature type="site" description="Transition state stabilizer" evidence="8">
    <location>
        <position position="150"/>
    </location>
</feature>
<reference evidence="10 11" key="1">
    <citation type="journal article" date="2013" name="J. Bacteriol.">
        <title>Roles of HynAB and Ech, the only two hydrogenases found in the model sulfate reducer Desulfovibrio gigas.</title>
        <authorList>
            <person name="Morais-Silva F.O."/>
            <person name="Santos C.I."/>
            <person name="Rodrigues R."/>
            <person name="Pereira I.A."/>
            <person name="Rodrigues-Pousada C."/>
        </authorList>
    </citation>
    <scope>NUCLEOTIDE SEQUENCE [LARGE SCALE GENOMIC DNA]</scope>
    <source>
        <strain evidence="11">ATCC 19364 / DSM 1382 / NCIMB 9332 / VKM B-1759</strain>
    </source>
</reference>
<feature type="active site" description="Proton acceptor" evidence="6">
    <location>
        <position position="246"/>
    </location>
</feature>
<evidence type="ECO:0000313" key="11">
    <source>
        <dbReference type="Proteomes" id="UP000016587"/>
    </source>
</evidence>
<accession>T2GAA0</accession>
<dbReference type="PROSITE" id="PS00727">
    <property type="entry name" value="AP_NUCLEASE_F1_2"/>
    <property type="match status" value="1"/>
</dbReference>
<dbReference type="RefSeq" id="WP_021759867.1">
    <property type="nucleotide sequence ID" value="NC_022444.1"/>
</dbReference>
<dbReference type="InterPro" id="IPR004808">
    <property type="entry name" value="AP_endonuc_1"/>
</dbReference>
<feature type="active site" description="Proton donor/acceptor" evidence="6">
    <location>
        <position position="148"/>
    </location>
</feature>
<dbReference type="SUPFAM" id="SSF56219">
    <property type="entry name" value="DNase I-like"/>
    <property type="match status" value="1"/>
</dbReference>
<dbReference type="PANTHER" id="PTHR22748">
    <property type="entry name" value="AP ENDONUCLEASE"/>
    <property type="match status" value="1"/>
</dbReference>
<dbReference type="EMBL" id="CP006585">
    <property type="protein sequence ID" value="AGW13084.1"/>
    <property type="molecule type" value="Genomic_DNA"/>
</dbReference>
<feature type="binding site" evidence="7">
    <location>
        <position position="246"/>
    </location>
    <ligand>
        <name>Mg(2+)</name>
        <dbReference type="ChEBI" id="CHEBI:18420"/>
        <label>1</label>
    </ligand>
</feature>
<dbReference type="STRING" id="1121448.DGI_1229"/>
<dbReference type="KEGG" id="dgg:DGI_1229"/>
<dbReference type="InterPro" id="IPR036691">
    <property type="entry name" value="Endo/exonu/phosph_ase_sf"/>
</dbReference>
<dbReference type="AlphaFoldDB" id="T2GAA0"/>
<dbReference type="PANTHER" id="PTHR22748:SF6">
    <property type="entry name" value="DNA-(APURINIC OR APYRIMIDINIC SITE) ENDONUCLEASE"/>
    <property type="match status" value="1"/>
</dbReference>
<sequence>MRLACWNVNGIRAAWGKGFGDWFAAAQADVVCLQETKAHPDQLGPAERQPDGWWSAWHWATKKKGYSGVACFAKTPPLACTLDLADERFHGEGRCINLEFPAFHLLNIYFPNGQMNEERLAYKMAFYDAFLEHAQALRRGKPVVVCGDFNTAHTELDIARPKENEKTSGFLPMERIWMDRFEAAGYVDTFRHLHPGEKDHYTWWSFRANARPRNVGWRIDYCYVSAELTDAIADAWIEPQVMGSDHCPIGLELSLPLT</sequence>
<evidence type="ECO:0000256" key="6">
    <source>
        <dbReference type="PIRSR" id="PIRSR604808-1"/>
    </source>
</evidence>
<comment type="cofactor">
    <cofactor evidence="7">
        <name>Mg(2+)</name>
        <dbReference type="ChEBI" id="CHEBI:18420"/>
    </cofactor>
    <cofactor evidence="7">
        <name>Mn(2+)</name>
        <dbReference type="ChEBI" id="CHEBI:29035"/>
    </cofactor>
    <text evidence="7">Probably binds two magnesium or manganese ions per subunit.</text>
</comment>
<dbReference type="Proteomes" id="UP000016587">
    <property type="component" value="Chromosome"/>
</dbReference>
<evidence type="ECO:0000256" key="5">
    <source>
        <dbReference type="ARBA" id="ARBA00022842"/>
    </source>
</evidence>
<feature type="active site" evidence="6">
    <location>
        <position position="109"/>
    </location>
</feature>